<feature type="chain" id="PRO_5015705536" description="Tetratricopeptide repeat protein" evidence="1">
    <location>
        <begin position="22"/>
        <end position="254"/>
    </location>
</feature>
<sequence length="254" mass="28789">MKKNILLHITIVSVFSFNCFAQIVQVDTSNKKAIDNQINAKIGTMTNSVKTVKTVKTYRVVETVNLKFGGHTTTYDVPDPKLINTYDLGPNNTRVITILYKDVEQNTEVVTPVYAPVEQKIEVAAPTFTKVEPINTIQAKNIDSLKNRLNVKTTIDSPKKMGDYAYIDVIKTYARVTEKGYKSIFMLKKVCNAYFFNDELEKAAKCYAELFALTTDLEPEYYYRYAISLKAIGEDKKASENLKIYNQLSGNTIK</sequence>
<accession>A0A2U1JJF2</accession>
<evidence type="ECO:0000313" key="2">
    <source>
        <dbReference type="EMBL" id="PWA05134.1"/>
    </source>
</evidence>
<comment type="caution">
    <text evidence="2">The sequence shown here is derived from an EMBL/GenBank/DDBJ whole genome shotgun (WGS) entry which is preliminary data.</text>
</comment>
<organism evidence="2 3">
    <name type="scientific">Flavobacterium laiguense</name>
    <dbReference type="NCBI Taxonomy" id="2169409"/>
    <lineage>
        <taxon>Bacteria</taxon>
        <taxon>Pseudomonadati</taxon>
        <taxon>Bacteroidota</taxon>
        <taxon>Flavobacteriia</taxon>
        <taxon>Flavobacteriales</taxon>
        <taxon>Flavobacteriaceae</taxon>
        <taxon>Flavobacterium</taxon>
    </lineage>
</organism>
<proteinExistence type="predicted"/>
<dbReference type="AlphaFoldDB" id="A0A2U1JJF2"/>
<dbReference type="OrthoDB" id="1324191at2"/>
<gene>
    <name evidence="2" type="ORF">DB891_17265</name>
</gene>
<protein>
    <recommendedName>
        <fullName evidence="4">Tetratricopeptide repeat protein</fullName>
    </recommendedName>
</protein>
<keyword evidence="1" id="KW-0732">Signal</keyword>
<evidence type="ECO:0000313" key="3">
    <source>
        <dbReference type="Proteomes" id="UP000245618"/>
    </source>
</evidence>
<dbReference type="Proteomes" id="UP000245618">
    <property type="component" value="Unassembled WGS sequence"/>
</dbReference>
<name>A0A2U1JJF2_9FLAO</name>
<dbReference type="InterPro" id="IPR011990">
    <property type="entry name" value="TPR-like_helical_dom_sf"/>
</dbReference>
<evidence type="ECO:0000256" key="1">
    <source>
        <dbReference type="SAM" id="SignalP"/>
    </source>
</evidence>
<dbReference type="SUPFAM" id="SSF48452">
    <property type="entry name" value="TPR-like"/>
    <property type="match status" value="1"/>
</dbReference>
<dbReference type="RefSeq" id="WP_116764818.1">
    <property type="nucleotide sequence ID" value="NZ_QCZH01000044.1"/>
</dbReference>
<dbReference type="EMBL" id="QCZH01000044">
    <property type="protein sequence ID" value="PWA05134.1"/>
    <property type="molecule type" value="Genomic_DNA"/>
</dbReference>
<feature type="signal peptide" evidence="1">
    <location>
        <begin position="1"/>
        <end position="21"/>
    </location>
</feature>
<keyword evidence="3" id="KW-1185">Reference proteome</keyword>
<evidence type="ECO:0008006" key="4">
    <source>
        <dbReference type="Google" id="ProtNLM"/>
    </source>
</evidence>
<reference evidence="2 3" key="1">
    <citation type="submission" date="2018-04" db="EMBL/GenBank/DDBJ databases">
        <title>Flavobacterium sp. nov., isolated from glacier ice.</title>
        <authorList>
            <person name="Liu Q."/>
            <person name="Xin Y.-H."/>
        </authorList>
    </citation>
    <scope>NUCLEOTIDE SEQUENCE [LARGE SCALE GENOMIC DNA]</scope>
    <source>
        <strain evidence="2 3">LB2P30</strain>
    </source>
</reference>